<comment type="caution">
    <text evidence="6">The sequence shown here is derived from an EMBL/GenBank/DDBJ whole genome shotgun (WGS) entry which is preliminary data.</text>
</comment>
<dbReference type="GO" id="GO:0046872">
    <property type="term" value="F:metal ion binding"/>
    <property type="evidence" value="ECO:0007669"/>
    <property type="project" value="InterPro"/>
</dbReference>
<sequence length="386" mass="43456">MNALCLLSKSFLSRLLLETLAKYRVPVHASKELRALLPVNLSFVDEARAKALLAAPDTVVYSNAEDSLPLVYASGRKPLVDAITVFKDKAALREKLRAWFPDFFFAELTRGELAGFHVPAGRTLFLKPSIGFCGRGNARVSGQAEWDDAVPRVLAEISAFQGSFNDAVLNADKFLVEDFIEGEEFACDAFFDTRGKPAVVGLSKHPFASPEDSRNVVYYTSHALLRRLLESVTAFLGKLGSLAPLASFPVHFEFRLTRKGLRPIEVNPLRFGGFGLADLSFHAFGVNEYRHFFEGQAPDWKHILSKPDDRTYAFVLGQRPKKGLPSHYSVDHEKFKQTFREVLDYVVVDHTQYPFFSTVYTRHEDENEVLKYLHFDYGEYVAGQGE</sequence>
<dbReference type="InterPro" id="IPR052032">
    <property type="entry name" value="ATP-dep_AA_Ligase"/>
</dbReference>
<dbReference type="EMBL" id="DUGH01000074">
    <property type="protein sequence ID" value="HIH16345.1"/>
    <property type="molecule type" value="Genomic_DNA"/>
</dbReference>
<proteinExistence type="predicted"/>
<protein>
    <submittedName>
        <fullName evidence="6">ATP-grasp domain-containing protein</fullName>
    </submittedName>
</protein>
<evidence type="ECO:0000256" key="4">
    <source>
        <dbReference type="PROSITE-ProRule" id="PRU00409"/>
    </source>
</evidence>
<evidence type="ECO:0000313" key="6">
    <source>
        <dbReference type="EMBL" id="HIH16345.1"/>
    </source>
</evidence>
<dbReference type="Proteomes" id="UP000678237">
    <property type="component" value="Unassembled WGS sequence"/>
</dbReference>
<dbReference type="EMBL" id="JAGVWE010000003">
    <property type="protein sequence ID" value="MBS3062967.1"/>
    <property type="molecule type" value="Genomic_DNA"/>
</dbReference>
<evidence type="ECO:0000256" key="1">
    <source>
        <dbReference type="ARBA" id="ARBA00022598"/>
    </source>
</evidence>
<dbReference type="SUPFAM" id="SSF56059">
    <property type="entry name" value="Glutathione synthetase ATP-binding domain-like"/>
    <property type="match status" value="1"/>
</dbReference>
<dbReference type="Pfam" id="PF13535">
    <property type="entry name" value="ATP-grasp_4"/>
    <property type="match status" value="1"/>
</dbReference>
<dbReference type="GO" id="GO:0005524">
    <property type="term" value="F:ATP binding"/>
    <property type="evidence" value="ECO:0007669"/>
    <property type="project" value="UniProtKB-UniRule"/>
</dbReference>
<dbReference type="InterPro" id="IPR011761">
    <property type="entry name" value="ATP-grasp"/>
</dbReference>
<evidence type="ECO:0000313" key="8">
    <source>
        <dbReference type="Proteomes" id="UP000564964"/>
    </source>
</evidence>
<feature type="domain" description="ATP-grasp" evidence="5">
    <location>
        <begin position="90"/>
        <end position="297"/>
    </location>
</feature>
<keyword evidence="2 4" id="KW-0547">Nucleotide-binding</keyword>
<keyword evidence="3 4" id="KW-0067">ATP-binding</keyword>
<evidence type="ECO:0000256" key="3">
    <source>
        <dbReference type="ARBA" id="ARBA00022840"/>
    </source>
</evidence>
<dbReference type="GO" id="GO:0016874">
    <property type="term" value="F:ligase activity"/>
    <property type="evidence" value="ECO:0007669"/>
    <property type="project" value="UniProtKB-KW"/>
</dbReference>
<evidence type="ECO:0000259" key="5">
    <source>
        <dbReference type="PROSITE" id="PS50975"/>
    </source>
</evidence>
<evidence type="ECO:0000256" key="2">
    <source>
        <dbReference type="ARBA" id="ARBA00022741"/>
    </source>
</evidence>
<gene>
    <name evidence="6" type="ORF">HA252_02990</name>
    <name evidence="7" type="ORF">J4203_03780</name>
</gene>
<accession>A0A7J4JJ18</accession>
<evidence type="ECO:0000313" key="7">
    <source>
        <dbReference type="EMBL" id="MBS3062967.1"/>
    </source>
</evidence>
<reference evidence="6" key="1">
    <citation type="journal article" date="2020" name="bioRxiv">
        <title>A rank-normalized archaeal taxonomy based on genome phylogeny resolves widespread incomplete and uneven classifications.</title>
        <authorList>
            <person name="Rinke C."/>
            <person name="Chuvochina M."/>
            <person name="Mussig A.J."/>
            <person name="Chaumeil P.-A."/>
            <person name="Waite D.W."/>
            <person name="Whitman W.B."/>
            <person name="Parks D.H."/>
            <person name="Hugenholtz P."/>
        </authorList>
    </citation>
    <scope>NUCLEOTIDE SEQUENCE</scope>
    <source>
        <strain evidence="6">UBA10219</strain>
    </source>
</reference>
<dbReference type="PROSITE" id="PS50975">
    <property type="entry name" value="ATP_GRASP"/>
    <property type="match status" value="1"/>
</dbReference>
<dbReference type="AlphaFoldDB" id="A0A7J4JJ18"/>
<dbReference type="PANTHER" id="PTHR43585">
    <property type="entry name" value="FUMIPYRROLE BIOSYNTHESIS PROTEIN C"/>
    <property type="match status" value="1"/>
</dbReference>
<dbReference type="PANTHER" id="PTHR43585:SF2">
    <property type="entry name" value="ATP-GRASP ENZYME FSQD"/>
    <property type="match status" value="1"/>
</dbReference>
<keyword evidence="1" id="KW-0436">Ligase</keyword>
<reference evidence="7" key="2">
    <citation type="submission" date="2021-03" db="EMBL/GenBank/DDBJ databases">
        <authorList>
            <person name="Jaffe A."/>
        </authorList>
    </citation>
    <scope>NUCLEOTIDE SEQUENCE</scope>
    <source>
        <strain evidence="7">RIFCSPLOWO2_01_FULL_58_19</strain>
    </source>
</reference>
<dbReference type="Proteomes" id="UP000564964">
    <property type="component" value="Unassembled WGS sequence"/>
</dbReference>
<reference evidence="7" key="3">
    <citation type="submission" date="2021-05" db="EMBL/GenBank/DDBJ databases">
        <title>Protein family content uncovers lineage relationships and bacterial pathway maintenance mechanisms in DPANN archaea.</title>
        <authorList>
            <person name="Castelle C.J."/>
            <person name="Meheust R."/>
            <person name="Jaffe A.L."/>
            <person name="Seitz K."/>
            <person name="Gong X."/>
            <person name="Baker B.J."/>
            <person name="Banfield J.F."/>
        </authorList>
    </citation>
    <scope>NUCLEOTIDE SEQUENCE</scope>
    <source>
        <strain evidence="7">RIFCSPLOWO2_01_FULL_58_19</strain>
    </source>
</reference>
<name>A0A7J4JJ18_9ARCH</name>
<dbReference type="Gene3D" id="3.30.470.20">
    <property type="entry name" value="ATP-grasp fold, B domain"/>
    <property type="match status" value="1"/>
</dbReference>
<organism evidence="6 8">
    <name type="scientific">Candidatus Iainarchaeum sp</name>
    <dbReference type="NCBI Taxonomy" id="3101447"/>
    <lineage>
        <taxon>Archaea</taxon>
        <taxon>Candidatus Iainarchaeota</taxon>
        <taxon>Candidatus Iainarchaeia</taxon>
        <taxon>Candidatus Iainarchaeales</taxon>
        <taxon>Candidatus Iainarchaeaceae</taxon>
        <taxon>Candidatus Iainarchaeum</taxon>
    </lineage>
</organism>